<feature type="non-terminal residue" evidence="1">
    <location>
        <position position="25"/>
    </location>
</feature>
<organism evidence="1">
    <name type="scientific">marine metagenome</name>
    <dbReference type="NCBI Taxonomy" id="408172"/>
    <lineage>
        <taxon>unclassified sequences</taxon>
        <taxon>metagenomes</taxon>
        <taxon>ecological metagenomes</taxon>
    </lineage>
</organism>
<accession>A0A382WTF5</accession>
<name>A0A382WTF5_9ZZZZ</name>
<gene>
    <name evidence="1" type="ORF">METZ01_LOCUS414724</name>
</gene>
<evidence type="ECO:0000313" key="1">
    <source>
        <dbReference type="EMBL" id="SVD61870.1"/>
    </source>
</evidence>
<reference evidence="1" key="1">
    <citation type="submission" date="2018-05" db="EMBL/GenBank/DDBJ databases">
        <authorList>
            <person name="Lanie J.A."/>
            <person name="Ng W.-L."/>
            <person name="Kazmierczak K.M."/>
            <person name="Andrzejewski T.M."/>
            <person name="Davidsen T.M."/>
            <person name="Wayne K.J."/>
            <person name="Tettelin H."/>
            <person name="Glass J.I."/>
            <person name="Rusch D."/>
            <person name="Podicherti R."/>
            <person name="Tsui H.-C.T."/>
            <person name="Winkler M.E."/>
        </authorList>
    </citation>
    <scope>NUCLEOTIDE SEQUENCE</scope>
</reference>
<feature type="non-terminal residue" evidence="1">
    <location>
        <position position="1"/>
    </location>
</feature>
<dbReference type="AlphaFoldDB" id="A0A382WTF5"/>
<protein>
    <submittedName>
        <fullName evidence="1">Uncharacterized protein</fullName>
    </submittedName>
</protein>
<sequence>RRLFMTKHYSKLDQYLFLRSPSVVP</sequence>
<dbReference type="EMBL" id="UINC01162229">
    <property type="protein sequence ID" value="SVD61870.1"/>
    <property type="molecule type" value="Genomic_DNA"/>
</dbReference>
<proteinExistence type="predicted"/>